<protein>
    <submittedName>
        <fullName evidence="2">Adenylyl-sulfate kinase</fullName>
        <ecNumber evidence="2">2.7.1.25</ecNumber>
    </submittedName>
</protein>
<dbReference type="SUPFAM" id="SSF56112">
    <property type="entry name" value="Protein kinase-like (PK-like)"/>
    <property type="match status" value="1"/>
</dbReference>
<gene>
    <name evidence="2" type="ORF">EHO51_09810</name>
</gene>
<dbReference type="EMBL" id="CP034086">
    <property type="protein sequence ID" value="AZG77003.1"/>
    <property type="molecule type" value="Genomic_DNA"/>
</dbReference>
<evidence type="ECO:0000259" key="1">
    <source>
        <dbReference type="Pfam" id="PF01636"/>
    </source>
</evidence>
<evidence type="ECO:0000313" key="2">
    <source>
        <dbReference type="EMBL" id="AZG77003.1"/>
    </source>
</evidence>
<dbReference type="SUPFAM" id="SSF52540">
    <property type="entry name" value="P-loop containing nucleoside triphosphate hydrolases"/>
    <property type="match status" value="1"/>
</dbReference>
<dbReference type="Pfam" id="PF13671">
    <property type="entry name" value="AAA_33"/>
    <property type="match status" value="1"/>
</dbReference>
<dbReference type="KEGG" id="mros:EHO51_09810"/>
<dbReference type="EC" id="2.7.1.25" evidence="2"/>
<dbReference type="InterPro" id="IPR027417">
    <property type="entry name" value="P-loop_NTPase"/>
</dbReference>
<accession>A0A3G8M4W8</accession>
<dbReference type="Proteomes" id="UP000273982">
    <property type="component" value="Chromosome"/>
</dbReference>
<dbReference type="PANTHER" id="PTHR43883">
    <property type="entry name" value="SLR0207 PROTEIN"/>
    <property type="match status" value="1"/>
</dbReference>
<dbReference type="RefSeq" id="WP_124738734.1">
    <property type="nucleotide sequence ID" value="NZ_CP034086.1"/>
</dbReference>
<dbReference type="Gene3D" id="3.40.50.300">
    <property type="entry name" value="P-loop containing nucleotide triphosphate hydrolases"/>
    <property type="match status" value="1"/>
</dbReference>
<reference evidence="2 3" key="1">
    <citation type="submission" date="2018-11" db="EMBL/GenBank/DDBJ databases">
        <title>Genome squencing of methanotrophic bacteria isolated from alkaline groundwater in Korea.</title>
        <authorList>
            <person name="Nguyen L.N."/>
        </authorList>
    </citation>
    <scope>NUCLEOTIDE SEQUENCE [LARGE SCALE GENOMIC DNA]</scope>
    <source>
        <strain evidence="2 3">GW6</strain>
    </source>
</reference>
<feature type="domain" description="Aminoglycoside phosphotransferase" evidence="1">
    <location>
        <begin position="98"/>
        <end position="258"/>
    </location>
</feature>
<dbReference type="InterPro" id="IPR011009">
    <property type="entry name" value="Kinase-like_dom_sf"/>
</dbReference>
<dbReference type="InterPro" id="IPR052732">
    <property type="entry name" value="Cell-binding_unc_protein"/>
</dbReference>
<dbReference type="InterPro" id="IPR002575">
    <property type="entry name" value="Aminoglycoside_PTrfase"/>
</dbReference>
<keyword evidence="2" id="KW-0808">Transferase</keyword>
<dbReference type="AlphaFoldDB" id="A0A3G8M4W8"/>
<dbReference type="GO" id="GO:0004020">
    <property type="term" value="F:adenylylsulfate kinase activity"/>
    <property type="evidence" value="ECO:0007669"/>
    <property type="project" value="UniProtKB-EC"/>
</dbReference>
<sequence length="501" mass="54737">MDFGAQDEVVRFLASLEGGAERIVTTHISVVALCRTHAYKLKKAVRFPYLDFSTPSRRLDMCEREAMLNTSFAPELYLGAHRVTRERDGRLALDGAGEMIDAVVVMRRFADEDLFEQIAQDGRLTPVMVEALAHRVAKTHDEARPNDEKGGAASMRRTLDDTALSLRNAAAASAERIDALVARLNAALDAQSALFDARKARGKVRRCHGDLTLRNICLFEGSPTLFDCLEFDDEIATIDVLYDVSFLLMDLWRVGAFGCANLALNRYLDARDETDGLPLLPFFMSLRAAIRAHVEASQQNLKRARLYFDLAMTLLAPAAGAVIAIGGLSGSGKSSVAAALAPVIGCPPGARVINSDRIRKRLFGVAPTARLPQEAYASAVSAQVYGEMFEIAARTAARGWPVIVDAVFDRSQDREAIKAAAERARAPFLGVWLDLDLDRRAARVDARINDVSDATRDVLEAQMERPTGEIEWFKIDASKDTAIIAAEIGNALKSSSQAVKL</sequence>
<proteinExistence type="predicted"/>
<name>A0A3G8M4W8_9HYPH</name>
<evidence type="ECO:0000313" key="3">
    <source>
        <dbReference type="Proteomes" id="UP000273982"/>
    </source>
</evidence>
<dbReference type="PANTHER" id="PTHR43883:SF1">
    <property type="entry name" value="GLUCONOKINASE"/>
    <property type="match status" value="1"/>
</dbReference>
<organism evidence="2 3">
    <name type="scientific">Methylocystis rosea</name>
    <dbReference type="NCBI Taxonomy" id="173366"/>
    <lineage>
        <taxon>Bacteria</taxon>
        <taxon>Pseudomonadati</taxon>
        <taxon>Pseudomonadota</taxon>
        <taxon>Alphaproteobacteria</taxon>
        <taxon>Hyphomicrobiales</taxon>
        <taxon>Methylocystaceae</taxon>
        <taxon>Methylocystis</taxon>
    </lineage>
</organism>
<dbReference type="Gene3D" id="3.90.1200.10">
    <property type="match status" value="1"/>
</dbReference>
<keyword evidence="2" id="KW-0418">Kinase</keyword>
<dbReference type="Pfam" id="PF01636">
    <property type="entry name" value="APH"/>
    <property type="match status" value="1"/>
</dbReference>